<organism evidence="2 3">
    <name type="scientific">Labilithrix luteola</name>
    <dbReference type="NCBI Taxonomy" id="1391654"/>
    <lineage>
        <taxon>Bacteria</taxon>
        <taxon>Pseudomonadati</taxon>
        <taxon>Myxococcota</taxon>
        <taxon>Polyangia</taxon>
        <taxon>Polyangiales</taxon>
        <taxon>Labilitrichaceae</taxon>
        <taxon>Labilithrix</taxon>
    </lineage>
</organism>
<dbReference type="InterPro" id="IPR002734">
    <property type="entry name" value="RibDG_C"/>
</dbReference>
<dbReference type="AlphaFoldDB" id="A0A0K1PPX6"/>
<dbReference type="EMBL" id="CP012333">
    <property type="protein sequence ID" value="AKU95578.1"/>
    <property type="molecule type" value="Genomic_DNA"/>
</dbReference>
<proteinExistence type="predicted"/>
<dbReference type="PANTHER" id="PTHR38011:SF11">
    <property type="entry name" value="2,5-DIAMINO-6-RIBOSYLAMINO-4(3H)-PYRIMIDINONE 5'-PHOSPHATE REDUCTASE"/>
    <property type="match status" value="1"/>
</dbReference>
<dbReference type="PANTHER" id="PTHR38011">
    <property type="entry name" value="DIHYDROFOLATE REDUCTASE FAMILY PROTEIN (AFU_ORTHOLOGUE AFUA_8G06820)"/>
    <property type="match status" value="1"/>
</dbReference>
<accession>A0A0K1PPX6</accession>
<keyword evidence="3" id="KW-1185">Reference proteome</keyword>
<dbReference type="Proteomes" id="UP000064967">
    <property type="component" value="Chromosome"/>
</dbReference>
<dbReference type="SUPFAM" id="SSF53597">
    <property type="entry name" value="Dihydrofolate reductase-like"/>
    <property type="match status" value="1"/>
</dbReference>
<reference evidence="2 3" key="1">
    <citation type="submission" date="2015-08" db="EMBL/GenBank/DDBJ databases">
        <authorList>
            <person name="Babu N.S."/>
            <person name="Beckwith C.J."/>
            <person name="Beseler K.G."/>
            <person name="Brison A."/>
            <person name="Carone J.V."/>
            <person name="Caskin T.P."/>
            <person name="Diamond M."/>
            <person name="Durham M.E."/>
            <person name="Foxe J.M."/>
            <person name="Go M."/>
            <person name="Henderson B.A."/>
            <person name="Jones I.B."/>
            <person name="McGettigan J.A."/>
            <person name="Micheletti S.J."/>
            <person name="Nasrallah M.E."/>
            <person name="Ortiz D."/>
            <person name="Piller C.R."/>
            <person name="Privatt S.R."/>
            <person name="Schneider S.L."/>
            <person name="Sharp S."/>
            <person name="Smith T.C."/>
            <person name="Stanton J.D."/>
            <person name="Ullery H.E."/>
            <person name="Wilson R.J."/>
            <person name="Serrano M.G."/>
            <person name="Buck G."/>
            <person name="Lee V."/>
            <person name="Wang Y."/>
            <person name="Carvalho R."/>
            <person name="Voegtly L."/>
            <person name="Shi R."/>
            <person name="Duckworth R."/>
            <person name="Johnson A."/>
            <person name="Loviza R."/>
            <person name="Walstead R."/>
            <person name="Shah Z."/>
            <person name="Kiflezghi M."/>
            <person name="Wade K."/>
            <person name="Ball S.L."/>
            <person name="Bradley K.W."/>
            <person name="Asai D.J."/>
            <person name="Bowman C.A."/>
            <person name="Russell D.A."/>
            <person name="Pope W.H."/>
            <person name="Jacobs-Sera D."/>
            <person name="Hendrix R.W."/>
            <person name="Hatfull G.F."/>
        </authorList>
    </citation>
    <scope>NUCLEOTIDE SEQUENCE [LARGE SCALE GENOMIC DNA]</scope>
    <source>
        <strain evidence="2 3">DSM 27648</strain>
    </source>
</reference>
<dbReference type="InterPro" id="IPR024072">
    <property type="entry name" value="DHFR-like_dom_sf"/>
</dbReference>
<dbReference type="InterPro" id="IPR050765">
    <property type="entry name" value="Riboflavin_Biosynth_HTPR"/>
</dbReference>
<sequence>MTRLSVYIATSVDGFVAGPNDELEWLASVESPDEDYGYRAFMNTVDVLVTGRRTYEVVLKFPKWYYEGTRVIVLSKSLQPSDMRHGAEVFGGSPTEVVAKLRAEGVKRAYVDGAAVIRSFLEAGLIDDLTLSTIPIVLGRGIRLFGDDLPERKLVLEESKSFPKGLVQSRYRVASPTA</sequence>
<dbReference type="Pfam" id="PF01872">
    <property type="entry name" value="RibD_C"/>
    <property type="match status" value="1"/>
</dbReference>
<feature type="domain" description="Bacterial bifunctional deaminase-reductase C-terminal" evidence="1">
    <location>
        <begin position="7"/>
        <end position="167"/>
    </location>
</feature>
<dbReference type="GO" id="GO:0008703">
    <property type="term" value="F:5-amino-6-(5-phosphoribosylamino)uracil reductase activity"/>
    <property type="evidence" value="ECO:0007669"/>
    <property type="project" value="InterPro"/>
</dbReference>
<name>A0A0K1PPX6_9BACT</name>
<dbReference type="KEGG" id="llu:AKJ09_02242"/>
<protein>
    <submittedName>
        <fullName evidence="2">Dihydrofolate reductase</fullName>
    </submittedName>
</protein>
<dbReference type="RefSeq" id="WP_169927420.1">
    <property type="nucleotide sequence ID" value="NZ_CP012333.1"/>
</dbReference>
<evidence type="ECO:0000313" key="3">
    <source>
        <dbReference type="Proteomes" id="UP000064967"/>
    </source>
</evidence>
<evidence type="ECO:0000313" key="2">
    <source>
        <dbReference type="EMBL" id="AKU95578.1"/>
    </source>
</evidence>
<dbReference type="Gene3D" id="3.40.430.10">
    <property type="entry name" value="Dihydrofolate Reductase, subunit A"/>
    <property type="match status" value="1"/>
</dbReference>
<evidence type="ECO:0000259" key="1">
    <source>
        <dbReference type="Pfam" id="PF01872"/>
    </source>
</evidence>
<gene>
    <name evidence="2" type="ORF">AKJ09_02242</name>
</gene>
<dbReference type="GO" id="GO:0009231">
    <property type="term" value="P:riboflavin biosynthetic process"/>
    <property type="evidence" value="ECO:0007669"/>
    <property type="project" value="InterPro"/>
</dbReference>
<dbReference type="STRING" id="1391654.AKJ09_02242"/>